<dbReference type="Gene3D" id="1.10.260.40">
    <property type="entry name" value="lambda repressor-like DNA-binding domains"/>
    <property type="match status" value="1"/>
</dbReference>
<dbReference type="AlphaFoldDB" id="A0A5C8K9X1"/>
<dbReference type="GO" id="GO:0003677">
    <property type="term" value="F:DNA binding"/>
    <property type="evidence" value="ECO:0007669"/>
    <property type="project" value="InterPro"/>
</dbReference>
<dbReference type="InterPro" id="IPR001387">
    <property type="entry name" value="Cro/C1-type_HTH"/>
</dbReference>
<reference evidence="2 3" key="1">
    <citation type="submission" date="2019-08" db="EMBL/GenBank/DDBJ databases">
        <authorList>
            <person name="Shi S."/>
        </authorList>
    </citation>
    <scope>NUCLEOTIDE SEQUENCE [LARGE SCALE GENOMIC DNA]</scope>
    <source>
        <strain evidence="2 3">GY10130</strain>
    </source>
</reference>
<dbReference type="OrthoDB" id="9804491at2"/>
<feature type="domain" description="HTH cro/C1-type" evidence="1">
    <location>
        <begin position="71"/>
        <end position="115"/>
    </location>
</feature>
<sequence length="200" mass="22712">MKSPYTGGEVTKVTTLETIPFRGEDFEIEVVSYICNETGEKFGDIEMTTNVVEELLKKWRERYKVPSPEELVDVRIRLKLSQKGMSKLLGLGVNQYRYYENGELPKPSHQLLLRLVVSDAGLAQIIAQQKHIVGEKVLKALENYIYGTNNTIEVESTPKVSTKETIHAWTSFNEQAEPLTFKVSLPKVQSLDKNLTEALH</sequence>
<keyword evidence="3" id="KW-1185">Reference proteome</keyword>
<evidence type="ECO:0000259" key="1">
    <source>
        <dbReference type="PROSITE" id="PS50943"/>
    </source>
</evidence>
<proteinExistence type="predicted"/>
<gene>
    <name evidence="2" type="ORF">FVR03_09390</name>
</gene>
<protein>
    <recommendedName>
        <fullName evidence="1">HTH cro/C1-type domain-containing protein</fullName>
    </recommendedName>
</protein>
<dbReference type="Pfam" id="PF15731">
    <property type="entry name" value="MqsA_antitoxin"/>
    <property type="match status" value="1"/>
</dbReference>
<evidence type="ECO:0000313" key="3">
    <source>
        <dbReference type="Proteomes" id="UP000321926"/>
    </source>
</evidence>
<organism evidence="2 3">
    <name type="scientific">Pontibacter qinzhouensis</name>
    <dbReference type="NCBI Taxonomy" id="2603253"/>
    <lineage>
        <taxon>Bacteria</taxon>
        <taxon>Pseudomonadati</taxon>
        <taxon>Bacteroidota</taxon>
        <taxon>Cytophagia</taxon>
        <taxon>Cytophagales</taxon>
        <taxon>Hymenobacteraceae</taxon>
        <taxon>Pontibacter</taxon>
    </lineage>
</organism>
<dbReference type="EMBL" id="VRTY01000029">
    <property type="protein sequence ID" value="TXK47404.1"/>
    <property type="molecule type" value="Genomic_DNA"/>
</dbReference>
<dbReference type="SUPFAM" id="SSF47413">
    <property type="entry name" value="lambda repressor-like DNA-binding domains"/>
    <property type="match status" value="1"/>
</dbReference>
<comment type="caution">
    <text evidence="2">The sequence shown here is derived from an EMBL/GenBank/DDBJ whole genome shotgun (WGS) entry which is preliminary data.</text>
</comment>
<dbReference type="InterPro" id="IPR032758">
    <property type="entry name" value="MqsA/HigA-2"/>
</dbReference>
<dbReference type="RefSeq" id="WP_147921488.1">
    <property type="nucleotide sequence ID" value="NZ_VRTY01000029.1"/>
</dbReference>
<name>A0A5C8K9X1_9BACT</name>
<dbReference type="Proteomes" id="UP000321926">
    <property type="component" value="Unassembled WGS sequence"/>
</dbReference>
<dbReference type="CDD" id="cd00093">
    <property type="entry name" value="HTH_XRE"/>
    <property type="match status" value="1"/>
</dbReference>
<evidence type="ECO:0000313" key="2">
    <source>
        <dbReference type="EMBL" id="TXK47404.1"/>
    </source>
</evidence>
<accession>A0A5C8K9X1</accession>
<dbReference type="InterPro" id="IPR010982">
    <property type="entry name" value="Lambda_DNA-bd_dom_sf"/>
</dbReference>
<dbReference type="PROSITE" id="PS50943">
    <property type="entry name" value="HTH_CROC1"/>
    <property type="match status" value="1"/>
</dbReference>